<dbReference type="InterPro" id="IPR027417">
    <property type="entry name" value="P-loop_NTPase"/>
</dbReference>
<dbReference type="GO" id="GO:0005886">
    <property type="term" value="C:plasma membrane"/>
    <property type="evidence" value="ECO:0007669"/>
    <property type="project" value="UniProtKB-SubCell"/>
</dbReference>
<dbReference type="PANTHER" id="PTHR43297:SF14">
    <property type="entry name" value="ATPASE AAA-TYPE CORE DOMAIN-CONTAINING PROTEIN"/>
    <property type="match status" value="1"/>
</dbReference>
<dbReference type="SMART" id="SM00382">
    <property type="entry name" value="AAA"/>
    <property type="match status" value="1"/>
</dbReference>
<dbReference type="EMBL" id="CAFBSG010000026">
    <property type="protein sequence ID" value="CAB5241068.1"/>
    <property type="molecule type" value="Genomic_DNA"/>
</dbReference>
<evidence type="ECO:0000256" key="4">
    <source>
        <dbReference type="ARBA" id="ARBA00022519"/>
    </source>
</evidence>
<dbReference type="CDD" id="cd03257">
    <property type="entry name" value="ABC_NikE_OppD_transporters"/>
    <property type="match status" value="1"/>
</dbReference>
<evidence type="ECO:0000256" key="7">
    <source>
        <dbReference type="ARBA" id="ARBA00022967"/>
    </source>
</evidence>
<keyword evidence="7" id="KW-1278">Translocase</keyword>
<keyword evidence="3" id="KW-1003">Cell membrane</keyword>
<dbReference type="FunFam" id="3.40.50.300:FF:000016">
    <property type="entry name" value="Oligopeptide ABC transporter ATP-binding component"/>
    <property type="match status" value="1"/>
</dbReference>
<protein>
    <submittedName>
        <fullName evidence="10">Unannotated protein</fullName>
    </submittedName>
</protein>
<dbReference type="InterPro" id="IPR050388">
    <property type="entry name" value="ABC_Ni/Peptide_Import"/>
</dbReference>
<dbReference type="PROSITE" id="PS50893">
    <property type="entry name" value="ABC_TRANSPORTER_2"/>
    <property type="match status" value="1"/>
</dbReference>
<dbReference type="NCBIfam" id="TIGR01727">
    <property type="entry name" value="oligo_HPY"/>
    <property type="match status" value="1"/>
</dbReference>
<sequence>MSTPLISVQDLNVEIKTNRGLLKAIRGVSFDINGGDSIGIVGESGSGKSITLKAILGLLPNNAHVSSGKIFVAGTDISTLDKKARRALLSETAGMIFQDAIAALNPVITVGDQIAEVPRFRLGQSKSESRQTALKLMEQVGISDAESRFGLYPHQLSGGLRQRIAIAIALSGSPKILFCDEPTTALDVTIQAQVLRLLLELRKNSGLGIVFVTHDLAVVNEICDSIKVMYAGRFVEAGNVHTTFSTPTHPYTYSLLKAAPDPDEAVHRLFSISGEAPNLTAPVVGCPFAPRCFAADDHCLTAEPALLSIATSASACFKSSGHDTWAASDSKSGVK</sequence>
<dbReference type="GO" id="GO:0005524">
    <property type="term" value="F:ATP binding"/>
    <property type="evidence" value="ECO:0007669"/>
    <property type="project" value="UniProtKB-KW"/>
</dbReference>
<evidence type="ECO:0000256" key="1">
    <source>
        <dbReference type="ARBA" id="ARBA00004202"/>
    </source>
</evidence>
<dbReference type="InterPro" id="IPR003439">
    <property type="entry name" value="ABC_transporter-like_ATP-bd"/>
</dbReference>
<dbReference type="SUPFAM" id="SSF52540">
    <property type="entry name" value="P-loop containing nucleoside triphosphate hydrolases"/>
    <property type="match status" value="1"/>
</dbReference>
<evidence type="ECO:0000256" key="3">
    <source>
        <dbReference type="ARBA" id="ARBA00022475"/>
    </source>
</evidence>
<feature type="domain" description="ABC transporter" evidence="9">
    <location>
        <begin position="6"/>
        <end position="256"/>
    </location>
</feature>
<dbReference type="Gene3D" id="3.40.50.300">
    <property type="entry name" value="P-loop containing nucleotide triphosphate hydrolases"/>
    <property type="match status" value="1"/>
</dbReference>
<name>A0A6J7XX26_9ZZZZ</name>
<organism evidence="10">
    <name type="scientific">freshwater metagenome</name>
    <dbReference type="NCBI Taxonomy" id="449393"/>
    <lineage>
        <taxon>unclassified sequences</taxon>
        <taxon>metagenomes</taxon>
        <taxon>ecological metagenomes</taxon>
    </lineage>
</organism>
<dbReference type="Pfam" id="PF08352">
    <property type="entry name" value="oligo_HPY"/>
    <property type="match status" value="1"/>
</dbReference>
<evidence type="ECO:0000256" key="6">
    <source>
        <dbReference type="ARBA" id="ARBA00022840"/>
    </source>
</evidence>
<gene>
    <name evidence="10" type="ORF">UFOPK3554_01221</name>
</gene>
<evidence type="ECO:0000256" key="2">
    <source>
        <dbReference type="ARBA" id="ARBA00022448"/>
    </source>
</evidence>
<keyword evidence="4" id="KW-0997">Cell inner membrane</keyword>
<accession>A0A6J7XX26</accession>
<dbReference type="Pfam" id="PF00005">
    <property type="entry name" value="ABC_tran"/>
    <property type="match status" value="1"/>
</dbReference>
<dbReference type="InterPro" id="IPR013563">
    <property type="entry name" value="Oligopep_ABC_C"/>
</dbReference>
<keyword evidence="2" id="KW-0813">Transport</keyword>
<proteinExistence type="predicted"/>
<evidence type="ECO:0000313" key="10">
    <source>
        <dbReference type="EMBL" id="CAB5241068.1"/>
    </source>
</evidence>
<comment type="subcellular location">
    <subcellularLocation>
        <location evidence="1">Cell membrane</location>
        <topology evidence="1">Peripheral membrane protein</topology>
    </subcellularLocation>
</comment>
<keyword evidence="5" id="KW-0547">Nucleotide-binding</keyword>
<dbReference type="InterPro" id="IPR003593">
    <property type="entry name" value="AAA+_ATPase"/>
</dbReference>
<dbReference type="GO" id="GO:0016887">
    <property type="term" value="F:ATP hydrolysis activity"/>
    <property type="evidence" value="ECO:0007669"/>
    <property type="project" value="InterPro"/>
</dbReference>
<dbReference type="AlphaFoldDB" id="A0A6J7XX26"/>
<evidence type="ECO:0000256" key="5">
    <source>
        <dbReference type="ARBA" id="ARBA00022741"/>
    </source>
</evidence>
<keyword evidence="8" id="KW-0472">Membrane</keyword>
<dbReference type="GO" id="GO:0015833">
    <property type="term" value="P:peptide transport"/>
    <property type="evidence" value="ECO:0007669"/>
    <property type="project" value="InterPro"/>
</dbReference>
<keyword evidence="6" id="KW-0067">ATP-binding</keyword>
<reference evidence="10" key="1">
    <citation type="submission" date="2020-05" db="EMBL/GenBank/DDBJ databases">
        <authorList>
            <person name="Chiriac C."/>
            <person name="Salcher M."/>
            <person name="Ghai R."/>
            <person name="Kavagutti S V."/>
        </authorList>
    </citation>
    <scope>NUCLEOTIDE SEQUENCE</scope>
</reference>
<dbReference type="PANTHER" id="PTHR43297">
    <property type="entry name" value="OLIGOPEPTIDE TRANSPORT ATP-BINDING PROTEIN APPD"/>
    <property type="match status" value="1"/>
</dbReference>
<evidence type="ECO:0000259" key="9">
    <source>
        <dbReference type="PROSITE" id="PS50893"/>
    </source>
</evidence>
<evidence type="ECO:0000256" key="8">
    <source>
        <dbReference type="ARBA" id="ARBA00023136"/>
    </source>
</evidence>